<dbReference type="GO" id="GO:0016757">
    <property type="term" value="F:glycosyltransferase activity"/>
    <property type="evidence" value="ECO:0007669"/>
    <property type="project" value="UniProtKB-KW"/>
</dbReference>
<reference evidence="7 8" key="1">
    <citation type="submission" date="2020-07" db="EMBL/GenBank/DDBJ databases">
        <title>Genomic Encyclopedia of Type Strains, Phase IV (KMG-IV): sequencing the most valuable type-strain genomes for metagenomic binning, comparative biology and taxonomic classification.</title>
        <authorList>
            <person name="Goeker M."/>
        </authorList>
    </citation>
    <scope>NUCLEOTIDE SEQUENCE [LARGE SCALE GENOMIC DNA]</scope>
    <source>
        <strain evidence="7 8">DSM 17721</strain>
    </source>
</reference>
<dbReference type="InterPro" id="IPR001173">
    <property type="entry name" value="Glyco_trans_2-like"/>
</dbReference>
<dbReference type="RefSeq" id="WP_181552345.1">
    <property type="nucleotide sequence ID" value="NZ_JACDUS010000012.1"/>
</dbReference>
<protein>
    <submittedName>
        <fullName evidence="7">RSAM/selenodomain-associated transferase 2</fullName>
    </submittedName>
</protein>
<dbReference type="Proteomes" id="UP000525298">
    <property type="component" value="Unassembled WGS sequence"/>
</dbReference>
<accession>A0A7W0CBK8</accession>
<evidence type="ECO:0000256" key="4">
    <source>
        <dbReference type="ARBA" id="ARBA00022679"/>
    </source>
</evidence>
<comment type="caution">
    <text evidence="7">The sequence shown here is derived from an EMBL/GenBank/DDBJ whole genome shotgun (WGS) entry which is preliminary data.</text>
</comment>
<proteinExistence type="predicted"/>
<evidence type="ECO:0000256" key="1">
    <source>
        <dbReference type="ARBA" id="ARBA00004236"/>
    </source>
</evidence>
<evidence type="ECO:0000256" key="3">
    <source>
        <dbReference type="ARBA" id="ARBA00022676"/>
    </source>
</evidence>
<dbReference type="Pfam" id="PF00535">
    <property type="entry name" value="Glycos_transf_2"/>
    <property type="match status" value="1"/>
</dbReference>
<dbReference type="PANTHER" id="PTHR43646:SF2">
    <property type="entry name" value="GLYCOSYLTRANSFERASE 2-LIKE DOMAIN-CONTAINING PROTEIN"/>
    <property type="match status" value="1"/>
</dbReference>
<gene>
    <name evidence="7" type="ORF">HNR65_003075</name>
</gene>
<evidence type="ECO:0000313" key="7">
    <source>
        <dbReference type="EMBL" id="MBA2882720.1"/>
    </source>
</evidence>
<dbReference type="InterPro" id="IPR026461">
    <property type="entry name" value="Trfase_2_rSAM/seldom_assoc"/>
</dbReference>
<keyword evidence="2" id="KW-1003">Cell membrane</keyword>
<dbReference type="EMBL" id="JACDUS010000012">
    <property type="protein sequence ID" value="MBA2882720.1"/>
    <property type="molecule type" value="Genomic_DNA"/>
</dbReference>
<dbReference type="PANTHER" id="PTHR43646">
    <property type="entry name" value="GLYCOSYLTRANSFERASE"/>
    <property type="match status" value="1"/>
</dbReference>
<dbReference type="GO" id="GO:0005886">
    <property type="term" value="C:plasma membrane"/>
    <property type="evidence" value="ECO:0007669"/>
    <property type="project" value="UniProtKB-SubCell"/>
</dbReference>
<keyword evidence="5" id="KW-0472">Membrane</keyword>
<name>A0A7W0CBK8_9BACT</name>
<evidence type="ECO:0000256" key="2">
    <source>
        <dbReference type="ARBA" id="ARBA00022475"/>
    </source>
</evidence>
<keyword evidence="3" id="KW-0328">Glycosyltransferase</keyword>
<dbReference type="NCBIfam" id="TIGR04283">
    <property type="entry name" value="glyco_like_mftF"/>
    <property type="match status" value="1"/>
</dbReference>
<comment type="subcellular location">
    <subcellularLocation>
        <location evidence="1">Cell membrane</location>
    </subcellularLocation>
</comment>
<organism evidence="7 8">
    <name type="scientific">Desulfosalsimonas propionicica</name>
    <dbReference type="NCBI Taxonomy" id="332175"/>
    <lineage>
        <taxon>Bacteria</taxon>
        <taxon>Pseudomonadati</taxon>
        <taxon>Thermodesulfobacteriota</taxon>
        <taxon>Desulfobacteria</taxon>
        <taxon>Desulfobacterales</taxon>
        <taxon>Desulfosalsimonadaceae</taxon>
        <taxon>Desulfosalsimonas</taxon>
    </lineage>
</organism>
<keyword evidence="4 7" id="KW-0808">Transferase</keyword>
<keyword evidence="8" id="KW-1185">Reference proteome</keyword>
<sequence>MKNTKDFRILTPPVVSLIVPVLNEQETINRTIANLSGACRGFKAEIIIVDGDPAGSTINGLDTNQVITLVAPAGRASQMNAGAKAASGGILLFVHADTHLPAGAMEDVIKTCRRPEIAAGAFFLGIAGSKRIFRVIAILANVRCRLTRIAYGDQAMFVKKRIFWQIGGFADIPIMEDIEIMQRLKKNRLAIHLVPKPVKTSARRWEKEGLIYGIVRNNLLACLYYAGVGPLVLKKFYK</sequence>
<dbReference type="CDD" id="cd02522">
    <property type="entry name" value="GT_2_like_a"/>
    <property type="match status" value="1"/>
</dbReference>
<dbReference type="InterPro" id="IPR029044">
    <property type="entry name" value="Nucleotide-diphossugar_trans"/>
</dbReference>
<dbReference type="Gene3D" id="3.90.550.10">
    <property type="entry name" value="Spore Coat Polysaccharide Biosynthesis Protein SpsA, Chain A"/>
    <property type="match status" value="1"/>
</dbReference>
<evidence type="ECO:0000313" key="8">
    <source>
        <dbReference type="Proteomes" id="UP000525298"/>
    </source>
</evidence>
<dbReference type="AlphaFoldDB" id="A0A7W0CBK8"/>
<evidence type="ECO:0000259" key="6">
    <source>
        <dbReference type="Pfam" id="PF00535"/>
    </source>
</evidence>
<evidence type="ECO:0000256" key="5">
    <source>
        <dbReference type="ARBA" id="ARBA00023136"/>
    </source>
</evidence>
<feature type="domain" description="Glycosyltransferase 2-like" evidence="6">
    <location>
        <begin position="16"/>
        <end position="138"/>
    </location>
</feature>
<dbReference type="SUPFAM" id="SSF53448">
    <property type="entry name" value="Nucleotide-diphospho-sugar transferases"/>
    <property type="match status" value="1"/>
</dbReference>